<dbReference type="SUPFAM" id="SSF48452">
    <property type="entry name" value="TPR-like"/>
    <property type="match status" value="1"/>
</dbReference>
<dbReference type="InterPro" id="IPR029044">
    <property type="entry name" value="Nucleotide-diphossugar_trans"/>
</dbReference>
<evidence type="ECO:0000313" key="6">
    <source>
        <dbReference type="Proteomes" id="UP000009168"/>
    </source>
</evidence>
<feature type="repeat" description="TPR" evidence="3">
    <location>
        <begin position="149"/>
        <end position="182"/>
    </location>
</feature>
<proteinExistence type="predicted"/>
<dbReference type="OrthoDB" id="1658288at2759"/>
<dbReference type="Pfam" id="PF00515">
    <property type="entry name" value="TPR_1"/>
    <property type="match status" value="1"/>
</dbReference>
<evidence type="ECO:0000256" key="4">
    <source>
        <dbReference type="SAM" id="Coils"/>
    </source>
</evidence>
<feature type="coiled-coil region" evidence="4">
    <location>
        <begin position="7"/>
        <end position="51"/>
    </location>
</feature>
<dbReference type="Gene3D" id="1.25.40.10">
    <property type="entry name" value="Tetratricopeptide repeat domain"/>
    <property type="match status" value="2"/>
</dbReference>
<dbReference type="KEGG" id="tet:TTHERM_00145680"/>
<dbReference type="InParanoid" id="I7MI78"/>
<dbReference type="PANTHER" id="PTHR44943">
    <property type="entry name" value="CELLULOSE SYNTHASE OPERON PROTEIN C"/>
    <property type="match status" value="1"/>
</dbReference>
<evidence type="ECO:0000256" key="3">
    <source>
        <dbReference type="PROSITE-ProRule" id="PRU00339"/>
    </source>
</evidence>
<evidence type="ECO:0000313" key="5">
    <source>
        <dbReference type="EMBL" id="EAR90963.1"/>
    </source>
</evidence>
<keyword evidence="2 3" id="KW-0802">TPR repeat</keyword>
<evidence type="ECO:0000256" key="2">
    <source>
        <dbReference type="ARBA" id="ARBA00022803"/>
    </source>
</evidence>
<gene>
    <name evidence="5" type="ORF">TTHERM_00145680</name>
</gene>
<dbReference type="HOGENOM" id="CLU_049534_0_0_1"/>
<organism evidence="5 6">
    <name type="scientific">Tetrahymena thermophila (strain SB210)</name>
    <dbReference type="NCBI Taxonomy" id="312017"/>
    <lineage>
        <taxon>Eukaryota</taxon>
        <taxon>Sar</taxon>
        <taxon>Alveolata</taxon>
        <taxon>Ciliophora</taxon>
        <taxon>Intramacronucleata</taxon>
        <taxon>Oligohymenophorea</taxon>
        <taxon>Hymenostomatida</taxon>
        <taxon>Tetrahymenina</taxon>
        <taxon>Tetrahymenidae</taxon>
        <taxon>Tetrahymena</taxon>
    </lineage>
</organism>
<dbReference type="Proteomes" id="UP000009168">
    <property type="component" value="Unassembled WGS sequence"/>
</dbReference>
<dbReference type="eggNOG" id="ENOG502QT19">
    <property type="taxonomic scope" value="Eukaryota"/>
</dbReference>
<dbReference type="Pfam" id="PF13431">
    <property type="entry name" value="TPR_17"/>
    <property type="match status" value="1"/>
</dbReference>
<evidence type="ECO:0000256" key="1">
    <source>
        <dbReference type="ARBA" id="ARBA00022737"/>
    </source>
</evidence>
<dbReference type="SUPFAM" id="SSF53448">
    <property type="entry name" value="Nucleotide-diphospho-sugar transferases"/>
    <property type="match status" value="1"/>
</dbReference>
<dbReference type="RefSeq" id="XP_001011208.1">
    <property type="nucleotide sequence ID" value="XM_001011208.1"/>
</dbReference>
<accession>I7MI78</accession>
<dbReference type="GeneID" id="7836626"/>
<dbReference type="InterPro" id="IPR011990">
    <property type="entry name" value="TPR-like_helical_dom_sf"/>
</dbReference>
<sequence>MADSSKEQQLQEKIEKLKQVLSKNQLTKASKEEQKSDLDIYLENNDQLKKALNCNKFASLLTKSGDIVRGEKHFLQGIKLVEEINPHISFSNIYLNLGNLYAQKRDYKKAIEFYLKVIEKSPYNNEINKQNTPQSFELDPSLNNKDAYLDAYTNIAVMYVNSGEKEKSYDYCIKAIKLNPDNKEALINLGDILRQLGRKNEAISITWELIEKLTNKNNNQIEGQSNQYVRPNPVDVQLLQKGFETKIKEESVNILCVKWGTRYDSEYVNKLYRGIKRNTTIPFTFYCFTEDSKGLDENIVPIELMNNWYRWWGKATLFSLQYNLKGNLNFYIDLDMVITGNIDNLLKYQGGFAILKTEDLACEKDHKDGYNSSIMIWDKRNVDLERVYNALKENFEQITQYIVRFDYWLEMMINNAEYIQDIFPTEVSDYLNYCQNKLPENTRIVCFPRKPKPEDYPSEWIKEYWI</sequence>
<dbReference type="PROSITE" id="PS50005">
    <property type="entry name" value="TPR"/>
    <property type="match status" value="2"/>
</dbReference>
<dbReference type="PANTHER" id="PTHR44943:SF4">
    <property type="entry name" value="TPR REPEAT-CONTAINING PROTEIN MJ0798"/>
    <property type="match status" value="1"/>
</dbReference>
<dbReference type="AlphaFoldDB" id="I7MI78"/>
<protein>
    <submittedName>
        <fullName evidence="5">Tetratricopeptide repeat protein</fullName>
    </submittedName>
</protein>
<keyword evidence="4" id="KW-0175">Coiled coil</keyword>
<dbReference type="SMART" id="SM00028">
    <property type="entry name" value="TPR"/>
    <property type="match status" value="3"/>
</dbReference>
<reference evidence="6" key="1">
    <citation type="journal article" date="2006" name="PLoS Biol.">
        <title>Macronuclear genome sequence of the ciliate Tetrahymena thermophila, a model eukaryote.</title>
        <authorList>
            <person name="Eisen J.A."/>
            <person name="Coyne R.S."/>
            <person name="Wu M."/>
            <person name="Wu D."/>
            <person name="Thiagarajan M."/>
            <person name="Wortman J.R."/>
            <person name="Badger J.H."/>
            <person name="Ren Q."/>
            <person name="Amedeo P."/>
            <person name="Jones K.M."/>
            <person name="Tallon L.J."/>
            <person name="Delcher A.L."/>
            <person name="Salzberg S.L."/>
            <person name="Silva J.C."/>
            <person name="Haas B.J."/>
            <person name="Majoros W.H."/>
            <person name="Farzad M."/>
            <person name="Carlton J.M."/>
            <person name="Smith R.K. Jr."/>
            <person name="Garg J."/>
            <person name="Pearlman R.E."/>
            <person name="Karrer K.M."/>
            <person name="Sun L."/>
            <person name="Manning G."/>
            <person name="Elde N.C."/>
            <person name="Turkewitz A.P."/>
            <person name="Asai D.J."/>
            <person name="Wilkes D.E."/>
            <person name="Wang Y."/>
            <person name="Cai H."/>
            <person name="Collins K."/>
            <person name="Stewart B.A."/>
            <person name="Lee S.R."/>
            <person name="Wilamowska K."/>
            <person name="Weinberg Z."/>
            <person name="Ruzzo W.L."/>
            <person name="Wloga D."/>
            <person name="Gaertig J."/>
            <person name="Frankel J."/>
            <person name="Tsao C.-C."/>
            <person name="Gorovsky M.A."/>
            <person name="Keeling P.J."/>
            <person name="Waller R.F."/>
            <person name="Patron N.J."/>
            <person name="Cherry J.M."/>
            <person name="Stover N.A."/>
            <person name="Krieger C.J."/>
            <person name="del Toro C."/>
            <person name="Ryder H.F."/>
            <person name="Williamson S.C."/>
            <person name="Barbeau R.A."/>
            <person name="Hamilton E.P."/>
            <person name="Orias E."/>
        </authorList>
    </citation>
    <scope>NUCLEOTIDE SEQUENCE [LARGE SCALE GENOMIC DNA]</scope>
    <source>
        <strain evidence="6">SB210</strain>
    </source>
</reference>
<feature type="repeat" description="TPR" evidence="3">
    <location>
        <begin position="91"/>
        <end position="124"/>
    </location>
</feature>
<dbReference type="EMBL" id="GG662793">
    <property type="protein sequence ID" value="EAR90963.1"/>
    <property type="molecule type" value="Genomic_DNA"/>
</dbReference>
<dbReference type="OMA" id="WLEMIVE"/>
<dbReference type="InterPro" id="IPR019734">
    <property type="entry name" value="TPR_rpt"/>
</dbReference>
<dbReference type="PROSITE" id="PS50293">
    <property type="entry name" value="TPR_REGION"/>
    <property type="match status" value="1"/>
</dbReference>
<keyword evidence="1" id="KW-0677">Repeat</keyword>
<name>I7MI78_TETTS</name>
<keyword evidence="6" id="KW-1185">Reference proteome</keyword>
<dbReference type="InterPro" id="IPR051685">
    <property type="entry name" value="Ycf3/AcsC/BcsC/TPR_MFPF"/>
</dbReference>